<evidence type="ECO:0000313" key="1">
    <source>
        <dbReference type="EMBL" id="SNQ59372.1"/>
    </source>
</evidence>
<keyword evidence="2" id="KW-1185">Reference proteome</keyword>
<evidence type="ECO:0000313" key="2">
    <source>
        <dbReference type="Proteomes" id="UP000218615"/>
    </source>
</evidence>
<dbReference type="CDD" id="cd08168">
    <property type="entry name" value="Cytochrom_C3"/>
    <property type="match status" value="2"/>
</dbReference>
<proteinExistence type="predicted"/>
<dbReference type="SUPFAM" id="SSF48695">
    <property type="entry name" value="Multiheme cytochromes"/>
    <property type="match status" value="2"/>
</dbReference>
<dbReference type="Gene3D" id="1.10.1130.10">
    <property type="entry name" value="Flavocytochrome C3, Chain A"/>
    <property type="match status" value="1"/>
</dbReference>
<dbReference type="InterPro" id="IPR036280">
    <property type="entry name" value="Multihaem_cyt_sf"/>
</dbReference>
<sequence>MDIHKYMFLVFIFFLLFLSITVVPNYAAPVARIHDDNVSGNLTDPECRVCHVTKKAEVSQPEKHQNDKKPLNTKKVTIETISIQSLGSNSMPGNNYTAILKIGQTPYQLGAFYRTEGATGWPRPEGYNGWSWWDTDNYGTEKQKNLIAVMVLDNSTGTVKPVPGLITRPAWPQASYRKYSGTYSFKADTDPAPIATLNNYADQMDIWMIKEVDLTGVTNANLTFMTWYSMETDWDYGYVAVSTNGNSWINLPGTLTTIADPNGNNLGNGITGSSNGWVQETMDLTPYTGNRILLGFRFQSDAYVNEEGWYVDDINVTSGMISILSDDAETSRVTRTLTVNVTYPHLSFINKTDPLTNATTLQYTQNTQQVNLQEDISHPGTYIGYFVYDPFAEQYSGNYTVTLDTAINSSPIQATAQFQTTLFGCQSCHNKNTDGSETSFIHGDGGGMWSCSYICHTGSRGTYGIGLPSLSLNPMHVHEMRYGHTGGFLQGTGYPQPPYNIPAHAPNITCTQCHTSFIHDNTGTDTSKIANYTLYGTNISFSSGTHTNLSCENCHGTLNYPVIPQNQYQLEGTLGNYNPTFTSHKSFTDTYVISVNGTENLVITITGSNTTKSIELYVIGPVDNTTTALQGTCNSDGGCDITQSLATPINLDIINPYTGTWLVKLTQLQEGEVNYTITSNYPVQKKPIIQIPECSDCHNPSAIGNAYTRYDIPAWNPGFAHADVNGDGARDIQCRMCHDPMHEITVKGCRNCHTTAPVNHPVAEPQFSQYTINQCLACHGDPHNVSVTGGDTCIECHGTNYTGENPVAVTTLVNISAFNESIHQEINATPPDTLNNIDCWSCHYYKDMNRQNVKKCGECHRKPAQWHGNADVTTNLSELW</sequence>
<dbReference type="AlphaFoldDB" id="A0A284VJE7"/>
<gene>
    <name evidence="1" type="ORF">MNV_1170003</name>
</gene>
<name>A0A284VJE7_9EURY</name>
<accession>A0A284VJE7</accession>
<organism evidence="1 2">
    <name type="scientific">Candidatus Methanoperedens nitratireducens</name>
    <dbReference type="NCBI Taxonomy" id="1392998"/>
    <lineage>
        <taxon>Archaea</taxon>
        <taxon>Methanobacteriati</taxon>
        <taxon>Methanobacteriota</taxon>
        <taxon>Stenosarchaea group</taxon>
        <taxon>Methanomicrobia</taxon>
        <taxon>Methanosarcinales</taxon>
        <taxon>ANME-2 cluster</taxon>
        <taxon>Candidatus Methanoperedentaceae</taxon>
        <taxon>Candidatus Methanoperedens</taxon>
    </lineage>
</organism>
<dbReference type="Proteomes" id="UP000218615">
    <property type="component" value="Unassembled WGS sequence"/>
</dbReference>
<reference evidence="2" key="1">
    <citation type="submission" date="2017-06" db="EMBL/GenBank/DDBJ databases">
        <authorList>
            <person name="Cremers G."/>
        </authorList>
    </citation>
    <scope>NUCLEOTIDE SEQUENCE [LARGE SCALE GENOMIC DNA]</scope>
</reference>
<protein>
    <submittedName>
        <fullName evidence="1">Uncharacterized protein</fullName>
    </submittedName>
</protein>
<dbReference type="Pfam" id="PF20773">
    <property type="entry name" value="InhA-like_MAM"/>
    <property type="match status" value="1"/>
</dbReference>
<dbReference type="EMBL" id="FZMP01000021">
    <property type="protein sequence ID" value="SNQ59372.1"/>
    <property type="molecule type" value="Genomic_DNA"/>
</dbReference>